<evidence type="ECO:0000259" key="10">
    <source>
        <dbReference type="PROSITE" id="PS50157"/>
    </source>
</evidence>
<dbReference type="PANTHER" id="PTHR14003">
    <property type="entry name" value="TRANSCRIPTIONAL REPRESSOR PROTEIN YY"/>
    <property type="match status" value="1"/>
</dbReference>
<feature type="domain" description="C2H2-type" evidence="10">
    <location>
        <begin position="419"/>
        <end position="446"/>
    </location>
</feature>
<dbReference type="AlphaFoldDB" id="A0AAD4NDV1"/>
<feature type="domain" description="C2H2-type" evidence="10">
    <location>
        <begin position="447"/>
        <end position="477"/>
    </location>
</feature>
<dbReference type="EMBL" id="JAKKPZ010000002">
    <property type="protein sequence ID" value="KAI1726443.1"/>
    <property type="molecule type" value="Genomic_DNA"/>
</dbReference>
<dbReference type="InterPro" id="IPR013087">
    <property type="entry name" value="Znf_C2H2_type"/>
</dbReference>
<feature type="compositionally biased region" description="Low complexity" evidence="9">
    <location>
        <begin position="285"/>
        <end position="294"/>
    </location>
</feature>
<dbReference type="GO" id="GO:0000981">
    <property type="term" value="F:DNA-binding transcription factor activity, RNA polymerase II-specific"/>
    <property type="evidence" value="ECO:0007669"/>
    <property type="project" value="TreeGrafter"/>
</dbReference>
<dbReference type="PANTHER" id="PTHR14003:SF19">
    <property type="entry name" value="YY2 TRANSCRIPTION FACTOR"/>
    <property type="match status" value="1"/>
</dbReference>
<dbReference type="SUPFAM" id="SSF57667">
    <property type="entry name" value="beta-beta-alpha zinc fingers"/>
    <property type="match status" value="2"/>
</dbReference>
<dbReference type="Proteomes" id="UP001201812">
    <property type="component" value="Unassembled WGS sequence"/>
</dbReference>
<evidence type="ECO:0000256" key="5">
    <source>
        <dbReference type="ARBA" id="ARBA00022833"/>
    </source>
</evidence>
<dbReference type="GO" id="GO:0000978">
    <property type="term" value="F:RNA polymerase II cis-regulatory region sequence-specific DNA binding"/>
    <property type="evidence" value="ECO:0007669"/>
    <property type="project" value="TreeGrafter"/>
</dbReference>
<evidence type="ECO:0000256" key="9">
    <source>
        <dbReference type="SAM" id="MobiDB-lite"/>
    </source>
</evidence>
<evidence type="ECO:0000256" key="3">
    <source>
        <dbReference type="ARBA" id="ARBA00022737"/>
    </source>
</evidence>
<keyword evidence="6" id="KW-0238">DNA-binding</keyword>
<feature type="region of interest" description="Disordered" evidence="9">
    <location>
        <begin position="339"/>
        <end position="361"/>
    </location>
</feature>
<feature type="domain" description="C2H2-type" evidence="10">
    <location>
        <begin position="478"/>
        <end position="505"/>
    </location>
</feature>
<dbReference type="GO" id="GO:0005667">
    <property type="term" value="C:transcription regulator complex"/>
    <property type="evidence" value="ECO:0007669"/>
    <property type="project" value="TreeGrafter"/>
</dbReference>
<proteinExistence type="predicted"/>
<evidence type="ECO:0000256" key="2">
    <source>
        <dbReference type="ARBA" id="ARBA00022723"/>
    </source>
</evidence>
<feature type="region of interest" description="Disordered" evidence="9">
    <location>
        <begin position="274"/>
        <end position="294"/>
    </location>
</feature>
<keyword evidence="5" id="KW-0862">Zinc</keyword>
<dbReference type="GO" id="GO:0000785">
    <property type="term" value="C:chromatin"/>
    <property type="evidence" value="ECO:0007669"/>
    <property type="project" value="TreeGrafter"/>
</dbReference>
<name>A0AAD4NDV1_9BILA</name>
<dbReference type="PROSITE" id="PS50157">
    <property type="entry name" value="ZINC_FINGER_C2H2_2"/>
    <property type="match status" value="4"/>
</dbReference>
<comment type="subcellular location">
    <subcellularLocation>
        <location evidence="1">Nucleus</location>
    </subcellularLocation>
</comment>
<dbReference type="FunFam" id="3.30.160.60:FF:000733">
    <property type="entry name" value="Zinc finger protein 236 variant"/>
    <property type="match status" value="1"/>
</dbReference>
<dbReference type="Gene3D" id="3.30.160.60">
    <property type="entry name" value="Classic Zinc Finger"/>
    <property type="match status" value="4"/>
</dbReference>
<evidence type="ECO:0000256" key="1">
    <source>
        <dbReference type="ARBA" id="ARBA00004123"/>
    </source>
</evidence>
<comment type="caution">
    <text evidence="11">The sequence shown here is derived from an EMBL/GenBank/DDBJ whole genome shotgun (WGS) entry which is preliminary data.</text>
</comment>
<dbReference type="FunFam" id="3.30.160.60:FF:000104">
    <property type="entry name" value="Transcriptional repressor protein YY1"/>
    <property type="match status" value="1"/>
</dbReference>
<keyword evidence="4 8" id="KW-0863">Zinc-finger</keyword>
<dbReference type="GO" id="GO:0031519">
    <property type="term" value="C:PcG protein complex"/>
    <property type="evidence" value="ECO:0007669"/>
    <property type="project" value="TreeGrafter"/>
</dbReference>
<reference evidence="11" key="1">
    <citation type="submission" date="2022-01" db="EMBL/GenBank/DDBJ databases">
        <title>Genome Sequence Resource for Two Populations of Ditylenchus destructor, the Migratory Endoparasitic Phytonematode.</title>
        <authorList>
            <person name="Zhang H."/>
            <person name="Lin R."/>
            <person name="Xie B."/>
        </authorList>
    </citation>
    <scope>NUCLEOTIDE SEQUENCE</scope>
    <source>
        <strain evidence="11">BazhouSP</strain>
    </source>
</reference>
<keyword evidence="12" id="KW-1185">Reference proteome</keyword>
<evidence type="ECO:0000256" key="6">
    <source>
        <dbReference type="ARBA" id="ARBA00023125"/>
    </source>
</evidence>
<dbReference type="SMART" id="SM00355">
    <property type="entry name" value="ZnF_C2H2"/>
    <property type="match status" value="4"/>
</dbReference>
<dbReference type="PROSITE" id="PS00028">
    <property type="entry name" value="ZINC_FINGER_C2H2_1"/>
    <property type="match status" value="4"/>
</dbReference>
<protein>
    <submittedName>
        <fullName evidence="11">Zinc-finger double domain-containing protein</fullName>
    </submittedName>
</protein>
<evidence type="ECO:0000256" key="7">
    <source>
        <dbReference type="ARBA" id="ARBA00023242"/>
    </source>
</evidence>
<sequence>MHSGGGDLLENRMAYAPMCQSSQDIIDTNQLASCRGNMIRIVPSTSNALNKIIWATTPNGKIPFHVVIKKEEKVLKTELLDEQPPEKVDSMGDALTTLESHSSSSLPEKTALILSSPNGLDSPNKNSLVKDSTEVVAKMEQISASKHKISVNHSMRASPTTMVLDYGKSALDELECCRSKPNLLLRDSNNDPPLSSTLPSETNSMLDNEYMFNPCAGSDNDKGTNGICCVELEEESSNNANDHDFQSDGETRWAEPASTFNMLLDEPAMSIAVGDTKTPTKSESKSASSNTKTKANSILPKMRLETMLAAIDPSKPVGSVLMEAGIGSEFHSIGRIKSLIPQQQQSTSSMSSRKSSKDRHINSSAQMSINLDSKVMGTKVMDMVSTSTHIPCSYKGCQKVFSNKSTMRKHLQIHGPRQHVCSVCSRSFIERSKLKRHLLVHSGEKPYVCTFSGCGKRFSLDFNLRTHIRTIHTGDKPYACSICNKCFSQSANLRVHFLLHKKNESNRQQRFGQLTSEISKTSQESTQ</sequence>
<keyword evidence="3" id="KW-0677">Repeat</keyword>
<evidence type="ECO:0000256" key="4">
    <source>
        <dbReference type="ARBA" id="ARBA00022771"/>
    </source>
</evidence>
<dbReference type="InterPro" id="IPR036236">
    <property type="entry name" value="Znf_C2H2_sf"/>
</dbReference>
<keyword evidence="7" id="KW-0539">Nucleus</keyword>
<feature type="domain" description="C2H2-type" evidence="10">
    <location>
        <begin position="390"/>
        <end position="419"/>
    </location>
</feature>
<dbReference type="GO" id="GO:0008270">
    <property type="term" value="F:zinc ion binding"/>
    <property type="evidence" value="ECO:0007669"/>
    <property type="project" value="UniProtKB-KW"/>
</dbReference>
<keyword evidence="2" id="KW-0479">Metal-binding</keyword>
<accession>A0AAD4NDV1</accession>
<evidence type="ECO:0000313" key="11">
    <source>
        <dbReference type="EMBL" id="KAI1726443.1"/>
    </source>
</evidence>
<evidence type="ECO:0000256" key="8">
    <source>
        <dbReference type="PROSITE-ProRule" id="PRU00042"/>
    </source>
</evidence>
<organism evidence="11 12">
    <name type="scientific">Ditylenchus destructor</name>
    <dbReference type="NCBI Taxonomy" id="166010"/>
    <lineage>
        <taxon>Eukaryota</taxon>
        <taxon>Metazoa</taxon>
        <taxon>Ecdysozoa</taxon>
        <taxon>Nematoda</taxon>
        <taxon>Chromadorea</taxon>
        <taxon>Rhabditida</taxon>
        <taxon>Tylenchina</taxon>
        <taxon>Tylenchomorpha</taxon>
        <taxon>Sphaerularioidea</taxon>
        <taxon>Anguinidae</taxon>
        <taxon>Anguininae</taxon>
        <taxon>Ditylenchus</taxon>
    </lineage>
</organism>
<evidence type="ECO:0000313" key="12">
    <source>
        <dbReference type="Proteomes" id="UP001201812"/>
    </source>
</evidence>
<gene>
    <name evidence="11" type="ORF">DdX_03163</name>
</gene>
<feature type="compositionally biased region" description="Low complexity" evidence="9">
    <location>
        <begin position="342"/>
        <end position="353"/>
    </location>
</feature>
<dbReference type="Pfam" id="PF00096">
    <property type="entry name" value="zf-C2H2"/>
    <property type="match status" value="4"/>
</dbReference>